<dbReference type="GO" id="GO:0009421">
    <property type="term" value="C:bacterial-type flagellum filament cap"/>
    <property type="evidence" value="ECO:0007669"/>
    <property type="project" value="InterPro"/>
</dbReference>
<comment type="caution">
    <text evidence="8">The sequence shown here is derived from an EMBL/GenBank/DDBJ whole genome shotgun (WGS) entry which is preliminary data.</text>
</comment>
<keyword evidence="3 5" id="KW-0175">Coiled coil</keyword>
<dbReference type="InterPro" id="IPR010810">
    <property type="entry name" value="Flagellin_hook_IN_motif"/>
</dbReference>
<feature type="coiled-coil region" evidence="5">
    <location>
        <begin position="391"/>
        <end position="418"/>
    </location>
</feature>
<dbReference type="Pfam" id="PF07196">
    <property type="entry name" value="Flagellin_IN"/>
    <property type="match status" value="1"/>
</dbReference>
<reference evidence="8 9" key="1">
    <citation type="submission" date="2015-05" db="EMBL/GenBank/DDBJ databases">
        <title>Genome sequencing and analysis of members of genus Stenotrophomonas.</title>
        <authorList>
            <person name="Patil P.P."/>
            <person name="Midha S."/>
            <person name="Patil P.B."/>
        </authorList>
    </citation>
    <scope>NUCLEOTIDE SEQUENCE [LARGE SCALE GENOMIC DNA]</scope>
    <source>
        <strain evidence="8 9">DSM 21508</strain>
    </source>
</reference>
<name>A0A0R0D1C9_9GAMM</name>
<keyword evidence="8" id="KW-0282">Flagellum</keyword>
<evidence type="ECO:0000256" key="3">
    <source>
        <dbReference type="ARBA" id="ARBA00023054"/>
    </source>
</evidence>
<feature type="domain" description="Flagellar hook-associated protein 2 C-terminal" evidence="7">
    <location>
        <begin position="219"/>
        <end position="435"/>
    </location>
</feature>
<evidence type="ECO:0000256" key="5">
    <source>
        <dbReference type="RuleBase" id="RU362066"/>
    </source>
</evidence>
<evidence type="ECO:0000313" key="8">
    <source>
        <dbReference type="EMBL" id="KRG75179.1"/>
    </source>
</evidence>
<comment type="subcellular location">
    <subcellularLocation>
        <location evidence="5">Secreted</location>
    </subcellularLocation>
    <subcellularLocation>
        <location evidence="5">Bacterial flagellum</location>
    </subcellularLocation>
</comment>
<keyword evidence="8" id="KW-0969">Cilium</keyword>
<comment type="similarity">
    <text evidence="1 5">Belongs to the FliD family.</text>
</comment>
<dbReference type="Pfam" id="PF07195">
    <property type="entry name" value="FliD_C"/>
    <property type="match status" value="1"/>
</dbReference>
<evidence type="ECO:0000256" key="1">
    <source>
        <dbReference type="ARBA" id="ARBA00009764"/>
    </source>
</evidence>
<dbReference type="PANTHER" id="PTHR30288">
    <property type="entry name" value="FLAGELLAR CAP/ASSEMBLY PROTEIN FLID"/>
    <property type="match status" value="1"/>
</dbReference>
<sequence>MSLGTIGSGLDIPTLVSQLVASERAPRQNQINTAGTAATAKVSALGSIKNGMTSLQTALAALVKGAAAPGIKPSTPTESNFTATLDTAATAGKAAAGTHEVEVKTLAQSQKLSSKAYEKDAVIGDGTLSIGHGDKTINVTIPVGAKLSEVAAAINSAAGGKGVTAAIVTADDGQHLVLSAVDSGTKGALTISTSGGNGGLSELVHDPAGTSKLTEMVAAQDAVVVVDGFTRTSSSNTITDLVPGISLTLTKAKEGEKQTLTLTPDNTALKANLNAFVSAYNAIQGTLKSSSAYNAETGTASTLTGDAMVRGLQQQLRSSLSANVNDLKAMGMTIAADGTLSLDAGKLDTAIGKDPEAVKALFGAEGSIGKSMTALLKSNLDTTTGTLVQRTNSINKEIKALEKQLDDLDARMEKVSDRYTKQFTAMEKMVAQMQSASGSLSSQLLSNS</sequence>
<dbReference type="PATRIC" id="fig|517011.3.peg.617"/>
<keyword evidence="8" id="KW-0966">Cell projection</keyword>
<dbReference type="GO" id="GO:0071973">
    <property type="term" value="P:bacterial-type flagellum-dependent cell motility"/>
    <property type="evidence" value="ECO:0007669"/>
    <property type="project" value="TreeGrafter"/>
</dbReference>
<dbReference type="InterPro" id="IPR010809">
    <property type="entry name" value="FliD_C"/>
</dbReference>
<dbReference type="InterPro" id="IPR003481">
    <property type="entry name" value="FliD_N"/>
</dbReference>
<keyword evidence="9" id="KW-1185">Reference proteome</keyword>
<evidence type="ECO:0000313" key="9">
    <source>
        <dbReference type="Proteomes" id="UP000051386"/>
    </source>
</evidence>
<accession>A0A0R0D1C9</accession>
<dbReference type="GO" id="GO:0005576">
    <property type="term" value="C:extracellular region"/>
    <property type="evidence" value="ECO:0007669"/>
    <property type="project" value="UniProtKB-SubCell"/>
</dbReference>
<dbReference type="AlphaFoldDB" id="A0A0R0D1C9"/>
<comment type="subunit">
    <text evidence="2 5">Homopentamer.</text>
</comment>
<comment type="function">
    <text evidence="5">Required for morphogenesis and for the elongation of the flagellar filament by facilitating polymerization of the flagellin monomers at the tip of growing filament. Forms a capping structure, which prevents flagellin subunits (transported through the central channel of the flagellum) from leaking out without polymerization at the distal end.</text>
</comment>
<evidence type="ECO:0000259" key="6">
    <source>
        <dbReference type="Pfam" id="PF02465"/>
    </source>
</evidence>
<dbReference type="InterPro" id="IPR040026">
    <property type="entry name" value="FliD"/>
</dbReference>
<keyword evidence="5" id="KW-0964">Secreted</keyword>
<keyword evidence="4 5" id="KW-0975">Bacterial flagellum</keyword>
<evidence type="ECO:0000256" key="4">
    <source>
        <dbReference type="ARBA" id="ARBA00023143"/>
    </source>
</evidence>
<dbReference type="RefSeq" id="WP_057507700.1">
    <property type="nucleotide sequence ID" value="NZ_LDJK01000015.1"/>
</dbReference>
<dbReference type="GO" id="GO:0007155">
    <property type="term" value="P:cell adhesion"/>
    <property type="evidence" value="ECO:0007669"/>
    <property type="project" value="InterPro"/>
</dbReference>
<evidence type="ECO:0000259" key="7">
    <source>
        <dbReference type="Pfam" id="PF07195"/>
    </source>
</evidence>
<proteinExistence type="inferred from homology"/>
<gene>
    <name evidence="8" type="ORF">ABB28_05660</name>
</gene>
<feature type="domain" description="Flagellar hook-associated protein 2 N-terminal" evidence="6">
    <location>
        <begin position="8"/>
        <end position="110"/>
    </location>
</feature>
<dbReference type="PANTHER" id="PTHR30288:SF0">
    <property type="entry name" value="FLAGELLAR HOOK-ASSOCIATED PROTEIN 2"/>
    <property type="match status" value="1"/>
</dbReference>
<organism evidence="8 9">
    <name type="scientific">Stenotrophomonas chelatiphaga</name>
    <dbReference type="NCBI Taxonomy" id="517011"/>
    <lineage>
        <taxon>Bacteria</taxon>
        <taxon>Pseudomonadati</taxon>
        <taxon>Pseudomonadota</taxon>
        <taxon>Gammaproteobacteria</taxon>
        <taxon>Lysobacterales</taxon>
        <taxon>Lysobacteraceae</taxon>
        <taxon>Stenotrophomonas</taxon>
    </lineage>
</organism>
<dbReference type="Proteomes" id="UP000051386">
    <property type="component" value="Unassembled WGS sequence"/>
</dbReference>
<protein>
    <recommendedName>
        <fullName evidence="5">Flagellar hook-associated protein 2</fullName>
        <shortName evidence="5">HAP2</shortName>
    </recommendedName>
    <alternativeName>
        <fullName evidence="5">Flagellar cap protein</fullName>
    </alternativeName>
</protein>
<dbReference type="Gene3D" id="3.90.20.10">
    <property type="match status" value="1"/>
</dbReference>
<dbReference type="EMBL" id="LDJK01000015">
    <property type="protein sequence ID" value="KRG75179.1"/>
    <property type="molecule type" value="Genomic_DNA"/>
</dbReference>
<evidence type="ECO:0000256" key="2">
    <source>
        <dbReference type="ARBA" id="ARBA00011255"/>
    </source>
</evidence>
<dbReference type="GO" id="GO:0009424">
    <property type="term" value="C:bacterial-type flagellum hook"/>
    <property type="evidence" value="ECO:0007669"/>
    <property type="project" value="UniProtKB-UniRule"/>
</dbReference>
<dbReference type="Pfam" id="PF02465">
    <property type="entry name" value="FliD_N"/>
    <property type="match status" value="1"/>
</dbReference>